<dbReference type="AlphaFoldDB" id="A0A7X2NTI2"/>
<dbReference type="Pfam" id="PF09359">
    <property type="entry name" value="VTC"/>
    <property type="match status" value="1"/>
</dbReference>
<proteinExistence type="predicted"/>
<organism evidence="2 3">
    <name type="scientific">Stecheria intestinalis</name>
    <dbReference type="NCBI Taxonomy" id="2606630"/>
    <lineage>
        <taxon>Bacteria</taxon>
        <taxon>Bacillati</taxon>
        <taxon>Bacillota</taxon>
        <taxon>Erysipelotrichia</taxon>
        <taxon>Erysipelotrichales</taxon>
        <taxon>Erysipelotrichaceae</taxon>
        <taxon>Stecheria</taxon>
    </lineage>
</organism>
<comment type="caution">
    <text evidence="2">The sequence shown here is derived from an EMBL/GenBank/DDBJ whole genome shotgun (WGS) entry which is preliminary data.</text>
</comment>
<dbReference type="InterPro" id="IPR042267">
    <property type="entry name" value="VTC_sf"/>
</dbReference>
<evidence type="ECO:0000313" key="2">
    <source>
        <dbReference type="EMBL" id="MSS58853.1"/>
    </source>
</evidence>
<dbReference type="Gene3D" id="3.20.100.30">
    <property type="entry name" value="VTC, catalytic tunnel domain"/>
    <property type="match status" value="1"/>
</dbReference>
<accession>A0A7X2NTI2</accession>
<evidence type="ECO:0000259" key="1">
    <source>
        <dbReference type="Pfam" id="PF09359"/>
    </source>
</evidence>
<evidence type="ECO:0000313" key="3">
    <source>
        <dbReference type="Proteomes" id="UP000461880"/>
    </source>
</evidence>
<dbReference type="InterPro" id="IPR018966">
    <property type="entry name" value="VTC_domain"/>
</dbReference>
<sequence length="227" mass="26647">MPDQYPEYELHSIYYDTEDSGMIIHCLDHPMYKEKLRLRSYGEPKEGQPVYLELKKKFKDTGQKRRIALEESEAYAYLNQGVVPHLSSGTQIYSEIDYLVRRKKIVPKMFIAYHRIAFCGKEEADLRITFDSAIRFRSSHISLHESGREQYLTSPEEILMEVKLSGRYPYWLSDLLSKMKLFRSSFSKYGTFYTMQEQKQISDQVATVPESISLNQESEESICSLPY</sequence>
<reference evidence="2 3" key="1">
    <citation type="submission" date="2019-08" db="EMBL/GenBank/DDBJ databases">
        <title>In-depth cultivation of the pig gut microbiome towards novel bacterial diversity and tailored functional studies.</title>
        <authorList>
            <person name="Wylensek D."/>
            <person name="Hitch T.C.A."/>
            <person name="Clavel T."/>
        </authorList>
    </citation>
    <scope>NUCLEOTIDE SEQUENCE [LARGE SCALE GENOMIC DNA]</scope>
    <source>
        <strain evidence="2 3">Oil+RF-744-GAM-WT-6</strain>
    </source>
</reference>
<dbReference type="EMBL" id="VUMN01000018">
    <property type="protein sequence ID" value="MSS58853.1"/>
    <property type="molecule type" value="Genomic_DNA"/>
</dbReference>
<dbReference type="GO" id="GO:0006799">
    <property type="term" value="P:polyphosphate biosynthetic process"/>
    <property type="evidence" value="ECO:0007669"/>
    <property type="project" value="UniProtKB-ARBA"/>
</dbReference>
<dbReference type="Proteomes" id="UP000461880">
    <property type="component" value="Unassembled WGS sequence"/>
</dbReference>
<keyword evidence="3" id="KW-1185">Reference proteome</keyword>
<dbReference type="CDD" id="cd07750">
    <property type="entry name" value="PolyPPase_VTC_like"/>
    <property type="match status" value="1"/>
</dbReference>
<protein>
    <submittedName>
        <fullName evidence="2">Polyphosphate polymerase domain-containing protein</fullName>
    </submittedName>
</protein>
<name>A0A7X2NTI2_9FIRM</name>
<feature type="domain" description="VTC" evidence="1">
    <location>
        <begin position="7"/>
        <end position="191"/>
    </location>
</feature>
<gene>
    <name evidence="2" type="ORF">FYJ51_08015</name>
</gene>